<feature type="transmembrane region" description="Helical" evidence="1">
    <location>
        <begin position="256"/>
        <end position="273"/>
    </location>
</feature>
<organism evidence="3 4">
    <name type="scientific">Sphingomonas plantiphila</name>
    <dbReference type="NCBI Taxonomy" id="3163295"/>
    <lineage>
        <taxon>Bacteria</taxon>
        <taxon>Pseudomonadati</taxon>
        <taxon>Pseudomonadota</taxon>
        <taxon>Alphaproteobacteria</taxon>
        <taxon>Sphingomonadales</taxon>
        <taxon>Sphingomonadaceae</taxon>
        <taxon>Sphingomonas</taxon>
    </lineage>
</organism>
<comment type="caution">
    <text evidence="3">The sequence shown here is derived from an EMBL/GenBank/DDBJ whole genome shotgun (WGS) entry which is preliminary data.</text>
</comment>
<keyword evidence="1" id="KW-1133">Transmembrane helix</keyword>
<feature type="transmembrane region" description="Helical" evidence="1">
    <location>
        <begin position="232"/>
        <end position="250"/>
    </location>
</feature>
<accession>A0ABW8YPK4</accession>
<reference evidence="3 4" key="1">
    <citation type="submission" date="2024-06" db="EMBL/GenBank/DDBJ databases">
        <authorList>
            <person name="Kaempfer P."/>
            <person name="Viver T."/>
        </authorList>
    </citation>
    <scope>NUCLEOTIDE SEQUENCE [LARGE SCALE GENOMIC DNA]</scope>
    <source>
        <strain evidence="3 4">ST-64</strain>
    </source>
</reference>
<keyword evidence="4" id="KW-1185">Reference proteome</keyword>
<protein>
    <submittedName>
        <fullName evidence="3">Phosphatase PAP2 family protein</fullName>
    </submittedName>
</protein>
<gene>
    <name evidence="3" type="ORF">ABS767_10385</name>
</gene>
<dbReference type="InterPro" id="IPR026841">
    <property type="entry name" value="Aur1/Ipt1"/>
</dbReference>
<dbReference type="Proteomes" id="UP001629244">
    <property type="component" value="Unassembled WGS sequence"/>
</dbReference>
<name>A0ABW8YPK4_9SPHN</name>
<feature type="domain" description="Inositolphosphotransferase Aur1/Ipt1" evidence="2">
    <location>
        <begin position="88"/>
        <end position="268"/>
    </location>
</feature>
<evidence type="ECO:0000259" key="2">
    <source>
        <dbReference type="Pfam" id="PF14378"/>
    </source>
</evidence>
<keyword evidence="1" id="KW-0812">Transmembrane</keyword>
<evidence type="ECO:0000313" key="4">
    <source>
        <dbReference type="Proteomes" id="UP001629244"/>
    </source>
</evidence>
<feature type="transmembrane region" description="Helical" evidence="1">
    <location>
        <begin position="203"/>
        <end position="225"/>
    </location>
</feature>
<sequence length="295" mass="30824">MATAIAACVTLFACHLSGLSVSPDSANLLALYALVIAIALYLDPVPFGRVAVAADALILFLVISGLGAVASYVGMKQSGTLTDSLLDQADRAMGFSWTAIRAWVEQTPVLISVLTHAYNLCTPMPLLIVALLCATHRSDRCYRFLKLFAVALVVTLAVALFFPAIAAFAFYGYSPVPQNALHYGEIIAGLRDGSLTAIDLRNLGGILTFPSFHATMAILFAWALWPIRQARAAATIANGLMLVAAVPIGGHYGVDILGGSLIAVAAILFVGGTQGNAVAAPRVQPPAPIADQPAH</sequence>
<dbReference type="RefSeq" id="WP_408078280.1">
    <property type="nucleotide sequence ID" value="NZ_JBELQC010000001.1"/>
</dbReference>
<feature type="transmembrane region" description="Helical" evidence="1">
    <location>
        <begin position="117"/>
        <end position="135"/>
    </location>
</feature>
<dbReference type="EMBL" id="JBELQC010000001">
    <property type="protein sequence ID" value="MFL9841372.1"/>
    <property type="molecule type" value="Genomic_DNA"/>
</dbReference>
<dbReference type="Pfam" id="PF14378">
    <property type="entry name" value="PAP2_3"/>
    <property type="match status" value="1"/>
</dbReference>
<proteinExistence type="predicted"/>
<feature type="transmembrane region" description="Helical" evidence="1">
    <location>
        <begin position="57"/>
        <end position="75"/>
    </location>
</feature>
<evidence type="ECO:0000313" key="3">
    <source>
        <dbReference type="EMBL" id="MFL9841372.1"/>
    </source>
</evidence>
<evidence type="ECO:0000256" key="1">
    <source>
        <dbReference type="SAM" id="Phobius"/>
    </source>
</evidence>
<feature type="transmembrane region" description="Helical" evidence="1">
    <location>
        <begin position="28"/>
        <end position="45"/>
    </location>
</feature>
<keyword evidence="1" id="KW-0472">Membrane</keyword>
<feature type="transmembrane region" description="Helical" evidence="1">
    <location>
        <begin position="147"/>
        <end position="173"/>
    </location>
</feature>